<comment type="caution">
    <text evidence="1">The sequence shown here is derived from an EMBL/GenBank/DDBJ whole genome shotgun (WGS) entry which is preliminary data.</text>
</comment>
<protein>
    <submittedName>
        <fullName evidence="1">Uncharacterized protein</fullName>
    </submittedName>
</protein>
<reference evidence="1 2" key="1">
    <citation type="submission" date="2019-06" db="EMBL/GenBank/DDBJ databases">
        <authorList>
            <person name="Li M."/>
        </authorList>
    </citation>
    <scope>NUCLEOTIDE SEQUENCE [LARGE SCALE GENOMIC DNA]</scope>
    <source>
        <strain evidence="1 2">BGMRC2036</strain>
    </source>
</reference>
<evidence type="ECO:0000313" key="2">
    <source>
        <dbReference type="Proteomes" id="UP000318801"/>
    </source>
</evidence>
<dbReference type="EMBL" id="VHLG01000019">
    <property type="protein sequence ID" value="TPW27211.1"/>
    <property type="molecule type" value="Genomic_DNA"/>
</dbReference>
<gene>
    <name evidence="1" type="ORF">FJU08_20690</name>
</gene>
<accession>A0A506U1S1</accession>
<sequence>MTPAKLCLAQAAMGKPESNVADFCSAPWLVFTPSLTVPPLLITPYWLKSGSAVDASSSGTGYRFADTGGSAHRHVWQPAP</sequence>
<organism evidence="1 2">
    <name type="scientific">Martelella alba</name>
    <dbReference type="NCBI Taxonomy" id="2590451"/>
    <lineage>
        <taxon>Bacteria</taxon>
        <taxon>Pseudomonadati</taxon>
        <taxon>Pseudomonadota</taxon>
        <taxon>Alphaproteobacteria</taxon>
        <taxon>Hyphomicrobiales</taxon>
        <taxon>Aurantimonadaceae</taxon>
        <taxon>Martelella</taxon>
    </lineage>
</organism>
<name>A0A506U1S1_9HYPH</name>
<keyword evidence="2" id="KW-1185">Reference proteome</keyword>
<proteinExistence type="predicted"/>
<evidence type="ECO:0000313" key="1">
    <source>
        <dbReference type="EMBL" id="TPW27211.1"/>
    </source>
</evidence>
<dbReference type="Proteomes" id="UP000318801">
    <property type="component" value="Unassembled WGS sequence"/>
</dbReference>
<dbReference type="AlphaFoldDB" id="A0A506U1S1"/>